<protein>
    <submittedName>
        <fullName evidence="6">Protein CHLOROPLAST IMPORT APPARATUS 2</fullName>
    </submittedName>
</protein>
<accession>A0AAP0BXU4</accession>
<feature type="compositionally biased region" description="Basic residues" evidence="4">
    <location>
        <begin position="53"/>
        <end position="62"/>
    </location>
</feature>
<keyword evidence="7" id="KW-1185">Reference proteome</keyword>
<keyword evidence="2 3" id="KW-0539">Nucleus</keyword>
<evidence type="ECO:0000256" key="2">
    <source>
        <dbReference type="ARBA" id="ARBA00023242"/>
    </source>
</evidence>
<evidence type="ECO:0000256" key="1">
    <source>
        <dbReference type="ARBA" id="ARBA00004123"/>
    </source>
</evidence>
<evidence type="ECO:0000313" key="7">
    <source>
        <dbReference type="Proteomes" id="UP001418222"/>
    </source>
</evidence>
<sequence>MSSCLINGGGRTYRLDLEIVAKSSSPSSRSSHSSPVSTLSESSTSAPFSISTKRARAPRKRPNQSSDEAAALLSTISPKLFSPANLRRTNYFHNLLPSFPIPDDAVLLLRDPPSPENKNPIRFCKKMPGTAICSPEDFEFQDTGSPEFVAESILDEEVDESIESIMGVGNLSMCSGHRKDSDEDGLMGFGDIQFGFGISSNMRRALKRSEDGEWWRSPVVAVKDIVQNLKEPPPVKTQAKKKKKKKKETVVKEWGVEGKDIAAYSSPEDEILTPELGLNLNYDNVMKEWSGKSPYSGEAGSVKSAAHVIARLTDAELFSDAGGGVMREASIQRYKEKRVNRLFSKNIRYHVRKVNADQRPRMKASILGRFSSIASLLQKAVAEESQ</sequence>
<dbReference type="Pfam" id="PF06203">
    <property type="entry name" value="CCT"/>
    <property type="match status" value="1"/>
</dbReference>
<dbReference type="PROSITE" id="PS51017">
    <property type="entry name" value="CCT"/>
    <property type="match status" value="1"/>
</dbReference>
<dbReference type="GO" id="GO:0005634">
    <property type="term" value="C:nucleus"/>
    <property type="evidence" value="ECO:0007669"/>
    <property type="project" value="UniProtKB-SubCell"/>
</dbReference>
<evidence type="ECO:0000256" key="3">
    <source>
        <dbReference type="PROSITE-ProRule" id="PRU00357"/>
    </source>
</evidence>
<evidence type="ECO:0000256" key="4">
    <source>
        <dbReference type="SAM" id="MobiDB-lite"/>
    </source>
</evidence>
<reference evidence="6 7" key="1">
    <citation type="journal article" date="2022" name="Nat. Plants">
        <title>Genomes of leafy and leafless Platanthera orchids illuminate the evolution of mycoheterotrophy.</title>
        <authorList>
            <person name="Li M.H."/>
            <person name="Liu K.W."/>
            <person name="Li Z."/>
            <person name="Lu H.C."/>
            <person name="Ye Q.L."/>
            <person name="Zhang D."/>
            <person name="Wang J.Y."/>
            <person name="Li Y.F."/>
            <person name="Zhong Z.M."/>
            <person name="Liu X."/>
            <person name="Yu X."/>
            <person name="Liu D.K."/>
            <person name="Tu X.D."/>
            <person name="Liu B."/>
            <person name="Hao Y."/>
            <person name="Liao X.Y."/>
            <person name="Jiang Y.T."/>
            <person name="Sun W.H."/>
            <person name="Chen J."/>
            <person name="Chen Y.Q."/>
            <person name="Ai Y."/>
            <person name="Zhai J.W."/>
            <person name="Wu S.S."/>
            <person name="Zhou Z."/>
            <person name="Hsiao Y.Y."/>
            <person name="Wu W.L."/>
            <person name="Chen Y.Y."/>
            <person name="Lin Y.F."/>
            <person name="Hsu J.L."/>
            <person name="Li C.Y."/>
            <person name="Wang Z.W."/>
            <person name="Zhao X."/>
            <person name="Zhong W.Y."/>
            <person name="Ma X.K."/>
            <person name="Ma L."/>
            <person name="Huang J."/>
            <person name="Chen G.Z."/>
            <person name="Huang M.Z."/>
            <person name="Huang L."/>
            <person name="Peng D.H."/>
            <person name="Luo Y.B."/>
            <person name="Zou S.Q."/>
            <person name="Chen S.P."/>
            <person name="Lan S."/>
            <person name="Tsai W.C."/>
            <person name="Van de Peer Y."/>
            <person name="Liu Z.J."/>
        </authorList>
    </citation>
    <scope>NUCLEOTIDE SEQUENCE [LARGE SCALE GENOMIC DNA]</scope>
    <source>
        <strain evidence="6">Lor287</strain>
    </source>
</reference>
<dbReference type="EMBL" id="JBBWWQ010000002">
    <property type="protein sequence ID" value="KAK8954246.1"/>
    <property type="molecule type" value="Genomic_DNA"/>
</dbReference>
<feature type="compositionally biased region" description="Low complexity" evidence="4">
    <location>
        <begin position="23"/>
        <end position="49"/>
    </location>
</feature>
<evidence type="ECO:0000313" key="6">
    <source>
        <dbReference type="EMBL" id="KAK8954246.1"/>
    </source>
</evidence>
<feature type="domain" description="CCT" evidence="5">
    <location>
        <begin position="327"/>
        <end position="369"/>
    </location>
</feature>
<organism evidence="6 7">
    <name type="scientific">Platanthera zijinensis</name>
    <dbReference type="NCBI Taxonomy" id="2320716"/>
    <lineage>
        <taxon>Eukaryota</taxon>
        <taxon>Viridiplantae</taxon>
        <taxon>Streptophyta</taxon>
        <taxon>Embryophyta</taxon>
        <taxon>Tracheophyta</taxon>
        <taxon>Spermatophyta</taxon>
        <taxon>Magnoliopsida</taxon>
        <taxon>Liliopsida</taxon>
        <taxon>Asparagales</taxon>
        <taxon>Orchidaceae</taxon>
        <taxon>Orchidoideae</taxon>
        <taxon>Orchideae</taxon>
        <taxon>Orchidinae</taxon>
        <taxon>Platanthera</taxon>
    </lineage>
</organism>
<evidence type="ECO:0000259" key="5">
    <source>
        <dbReference type="PROSITE" id="PS51017"/>
    </source>
</evidence>
<dbReference type="InterPro" id="IPR052453">
    <property type="entry name" value="CONSTANS-like_ZF"/>
</dbReference>
<proteinExistence type="predicted"/>
<feature type="region of interest" description="Disordered" evidence="4">
    <location>
        <begin position="21"/>
        <end position="68"/>
    </location>
</feature>
<comment type="subcellular location">
    <subcellularLocation>
        <location evidence="1 3">Nucleus</location>
    </subcellularLocation>
</comment>
<dbReference type="AlphaFoldDB" id="A0AAP0BXU4"/>
<dbReference type="InterPro" id="IPR010402">
    <property type="entry name" value="CCT_domain"/>
</dbReference>
<gene>
    <name evidence="6" type="primary">CIA2</name>
    <name evidence="6" type="ORF">KSP39_PZI002488</name>
</gene>
<dbReference type="PANTHER" id="PTHR31874:SF10">
    <property type="entry name" value="PROTEIN CHLOROPLAST IMPORT APPARATUS 2"/>
    <property type="match status" value="1"/>
</dbReference>
<dbReference type="PANTHER" id="PTHR31874">
    <property type="entry name" value="CCT MOTIF FAMILY PROTEIN, EXPRESSED"/>
    <property type="match status" value="1"/>
</dbReference>
<comment type="caution">
    <text evidence="6">The sequence shown here is derived from an EMBL/GenBank/DDBJ whole genome shotgun (WGS) entry which is preliminary data.</text>
</comment>
<name>A0AAP0BXU4_9ASPA</name>
<dbReference type="GO" id="GO:0006355">
    <property type="term" value="P:regulation of DNA-templated transcription"/>
    <property type="evidence" value="ECO:0007669"/>
    <property type="project" value="TreeGrafter"/>
</dbReference>
<dbReference type="Proteomes" id="UP001418222">
    <property type="component" value="Unassembled WGS sequence"/>
</dbReference>